<evidence type="ECO:0000256" key="1">
    <source>
        <dbReference type="ARBA" id="ARBA00023122"/>
    </source>
</evidence>
<accession>A0AA45WJN5</accession>
<organism evidence="4 5">
    <name type="scientific">Laceyella tengchongensis</name>
    <dbReference type="NCBI Taxonomy" id="574699"/>
    <lineage>
        <taxon>Bacteria</taxon>
        <taxon>Bacillati</taxon>
        <taxon>Bacillota</taxon>
        <taxon>Bacilli</taxon>
        <taxon>Bacillales</taxon>
        <taxon>Thermoactinomycetaceae</taxon>
        <taxon>Laceyella</taxon>
    </lineage>
</organism>
<dbReference type="PROSITE" id="PS51371">
    <property type="entry name" value="CBS"/>
    <property type="match status" value="2"/>
</dbReference>
<dbReference type="InterPro" id="IPR029069">
    <property type="entry name" value="HotDog_dom_sf"/>
</dbReference>
<dbReference type="InterPro" id="IPR006683">
    <property type="entry name" value="Thioestr_dom"/>
</dbReference>
<dbReference type="SUPFAM" id="SSF75138">
    <property type="entry name" value="HprK N-terminal domain-like"/>
    <property type="match status" value="1"/>
</dbReference>
<dbReference type="Proteomes" id="UP001157946">
    <property type="component" value="Unassembled WGS sequence"/>
</dbReference>
<evidence type="ECO:0000313" key="5">
    <source>
        <dbReference type="Proteomes" id="UP001157946"/>
    </source>
</evidence>
<evidence type="ECO:0000313" key="4">
    <source>
        <dbReference type="EMBL" id="SMP03862.1"/>
    </source>
</evidence>
<dbReference type="AlphaFoldDB" id="A0AA45WJN5"/>
<name>A0AA45WJN5_9BACL</name>
<dbReference type="CDD" id="cd03440">
    <property type="entry name" value="hot_dog"/>
    <property type="match status" value="1"/>
</dbReference>
<dbReference type="Gene3D" id="3.10.580.10">
    <property type="entry name" value="CBS-domain"/>
    <property type="match status" value="1"/>
</dbReference>
<dbReference type="Pfam" id="PF00571">
    <property type="entry name" value="CBS"/>
    <property type="match status" value="2"/>
</dbReference>
<comment type="caution">
    <text evidence="4">The sequence shown here is derived from an EMBL/GenBank/DDBJ whole genome shotgun (WGS) entry which is preliminary data.</text>
</comment>
<dbReference type="SUPFAM" id="SSF54631">
    <property type="entry name" value="CBS-domain pair"/>
    <property type="match status" value="1"/>
</dbReference>
<dbReference type="SUPFAM" id="SSF46785">
    <property type="entry name" value="Winged helix' DNA-binding domain"/>
    <property type="match status" value="1"/>
</dbReference>
<dbReference type="PANTHER" id="PTHR43080:SF2">
    <property type="entry name" value="CBS DOMAIN-CONTAINING PROTEIN"/>
    <property type="match status" value="1"/>
</dbReference>
<dbReference type="InterPro" id="IPR046342">
    <property type="entry name" value="CBS_dom_sf"/>
</dbReference>
<dbReference type="RefSeq" id="WP_223248048.1">
    <property type="nucleotide sequence ID" value="NZ_FXTU01000001.1"/>
</dbReference>
<dbReference type="PANTHER" id="PTHR43080">
    <property type="entry name" value="CBS DOMAIN-CONTAINING PROTEIN CBSX3, MITOCHONDRIAL"/>
    <property type="match status" value="1"/>
</dbReference>
<dbReference type="InterPro" id="IPR036390">
    <property type="entry name" value="WH_DNA-bd_sf"/>
</dbReference>
<reference evidence="4" key="1">
    <citation type="submission" date="2017-05" db="EMBL/GenBank/DDBJ databases">
        <authorList>
            <person name="Varghese N."/>
            <person name="Submissions S."/>
        </authorList>
    </citation>
    <scope>NUCLEOTIDE SEQUENCE</scope>
    <source>
        <strain evidence="4">DSM 45262</strain>
    </source>
</reference>
<dbReference type="Gene3D" id="3.40.1390.20">
    <property type="entry name" value="HprK N-terminal domain-like"/>
    <property type="match status" value="1"/>
</dbReference>
<dbReference type="Pfam" id="PF07085">
    <property type="entry name" value="DRTGG"/>
    <property type="match status" value="1"/>
</dbReference>
<feature type="domain" description="CBS" evidence="3">
    <location>
        <begin position="256"/>
        <end position="312"/>
    </location>
</feature>
<dbReference type="CDD" id="cd04596">
    <property type="entry name" value="CBS_pair_DRTGG_assoc"/>
    <property type="match status" value="1"/>
</dbReference>
<sequence>MSTKHEQILQYIEKLEIGHKISVRQIARDLNVSDGTAYRAIKEAESQGLVHTIERVGTVRVEKKQRSDIERLTFAEVVNIVDGTVLGGKAGLHKTLNRFVIGAMKLEAMMRYIEPGNLLIVGNRDNVHRIALENEAAVLITGGFDTTPNVKKLANELELPVISSSYDSFTVASMINRAIYDRLIKKEILMVEDVLPKNRKPYYLHHNDTIARFHQFVRETAHSRYPVVDDHDRVVGMVTAKDVMGYEPQDPIERAMTKNPIMATTKTSLASAAHEMVWEGIELLPVVNDHRKLIGVISRQDVIKSLQYMQKQPQIGETIQELSFRGFHEVEKSGQTLFRGRITPQMTDALGRLSTGVCTTLITETAMRMLRRQRRGDLAIQNFTLYFLKPIQIDTVVDISPRILDLGRKQAKMDVEMMIDNQVVAKALVTAYTMER</sequence>
<dbReference type="InterPro" id="IPR036388">
    <property type="entry name" value="WH-like_DNA-bd_sf"/>
</dbReference>
<dbReference type="SMART" id="SM00116">
    <property type="entry name" value="CBS"/>
    <property type="match status" value="2"/>
</dbReference>
<dbReference type="SUPFAM" id="SSF54637">
    <property type="entry name" value="Thioesterase/thiol ester dehydrase-isomerase"/>
    <property type="match status" value="1"/>
</dbReference>
<dbReference type="Gene3D" id="3.90.1280.20">
    <property type="match status" value="1"/>
</dbReference>
<keyword evidence="1 2" id="KW-0129">CBS domain</keyword>
<dbReference type="Pfam" id="PF03061">
    <property type="entry name" value="4HBT"/>
    <property type="match status" value="1"/>
</dbReference>
<proteinExistence type="predicted"/>
<gene>
    <name evidence="4" type="ORF">SAMN06265361_101500</name>
</gene>
<dbReference type="EMBL" id="FXTU01000001">
    <property type="protein sequence ID" value="SMP03862.1"/>
    <property type="molecule type" value="Genomic_DNA"/>
</dbReference>
<evidence type="ECO:0000256" key="2">
    <source>
        <dbReference type="PROSITE-ProRule" id="PRU00703"/>
    </source>
</evidence>
<dbReference type="InterPro" id="IPR051257">
    <property type="entry name" value="Diverse_CBS-Domain"/>
</dbReference>
<dbReference type="InterPro" id="IPR028979">
    <property type="entry name" value="Ser_kin/Pase_Hpr-like_N_sf"/>
</dbReference>
<dbReference type="InterPro" id="IPR010766">
    <property type="entry name" value="DRTGG"/>
</dbReference>
<keyword evidence="5" id="KW-1185">Reference proteome</keyword>
<dbReference type="Gene3D" id="1.10.10.10">
    <property type="entry name" value="Winged helix-like DNA-binding domain superfamily/Winged helix DNA-binding domain"/>
    <property type="match status" value="1"/>
</dbReference>
<protein>
    <submittedName>
        <fullName evidence="4">Predicted transcriptional regulator containing CBS domains</fullName>
    </submittedName>
</protein>
<dbReference type="Gene3D" id="3.10.129.10">
    <property type="entry name" value="Hotdog Thioesterase"/>
    <property type="match status" value="1"/>
</dbReference>
<feature type="domain" description="CBS" evidence="3">
    <location>
        <begin position="197"/>
        <end position="254"/>
    </location>
</feature>
<dbReference type="InterPro" id="IPR000644">
    <property type="entry name" value="CBS_dom"/>
</dbReference>
<evidence type="ECO:0000259" key="3">
    <source>
        <dbReference type="PROSITE" id="PS51371"/>
    </source>
</evidence>